<comment type="caution">
    <text evidence="9">The sequence shown here is derived from an EMBL/GenBank/DDBJ whole genome shotgun (WGS) entry which is preliminary data.</text>
</comment>
<dbReference type="AlphaFoldDB" id="A0A3D3TMB8"/>
<proteinExistence type="inferred from homology"/>
<protein>
    <submittedName>
        <fullName evidence="9">ABC transporter permease</fullName>
    </submittedName>
</protein>
<comment type="similarity">
    <text evidence="7">Belongs to the binding-protein-dependent transport system permease family.</text>
</comment>
<dbReference type="InterPro" id="IPR000515">
    <property type="entry name" value="MetI-like"/>
</dbReference>
<dbReference type="GO" id="GO:0055085">
    <property type="term" value="P:transmembrane transport"/>
    <property type="evidence" value="ECO:0007669"/>
    <property type="project" value="InterPro"/>
</dbReference>
<evidence type="ECO:0000256" key="5">
    <source>
        <dbReference type="ARBA" id="ARBA00022989"/>
    </source>
</evidence>
<gene>
    <name evidence="9" type="ORF">DIT26_04100</name>
</gene>
<evidence type="ECO:0000313" key="10">
    <source>
        <dbReference type="Proteomes" id="UP000264215"/>
    </source>
</evidence>
<accession>A0A3D3TMB8</accession>
<dbReference type="PANTHER" id="PTHR43744">
    <property type="entry name" value="ABC TRANSPORTER PERMEASE PROTEIN MG189-RELATED-RELATED"/>
    <property type="match status" value="1"/>
</dbReference>
<evidence type="ECO:0000256" key="7">
    <source>
        <dbReference type="RuleBase" id="RU363032"/>
    </source>
</evidence>
<dbReference type="Proteomes" id="UP000264215">
    <property type="component" value="Unassembled WGS sequence"/>
</dbReference>
<keyword evidence="3" id="KW-1003">Cell membrane</keyword>
<reference evidence="9 10" key="1">
    <citation type="journal article" date="2018" name="Nat. Biotechnol.">
        <title>A standardized bacterial taxonomy based on genome phylogeny substantially revises the tree of life.</title>
        <authorList>
            <person name="Parks D.H."/>
            <person name="Chuvochina M."/>
            <person name="Waite D.W."/>
            <person name="Rinke C."/>
            <person name="Skarshewski A."/>
            <person name="Chaumeil P.A."/>
            <person name="Hugenholtz P."/>
        </authorList>
    </citation>
    <scope>NUCLEOTIDE SEQUENCE [LARGE SCALE GENOMIC DNA]</scope>
    <source>
        <strain evidence="9">UBA9905</strain>
    </source>
</reference>
<evidence type="ECO:0000259" key="8">
    <source>
        <dbReference type="PROSITE" id="PS50928"/>
    </source>
</evidence>
<dbReference type="InterPro" id="IPR035906">
    <property type="entry name" value="MetI-like_sf"/>
</dbReference>
<dbReference type="EMBL" id="DQBS01000101">
    <property type="protein sequence ID" value="HCO69757.1"/>
    <property type="molecule type" value="Genomic_DNA"/>
</dbReference>
<feature type="domain" description="ABC transmembrane type-1" evidence="8">
    <location>
        <begin position="54"/>
        <end position="245"/>
    </location>
</feature>
<evidence type="ECO:0000256" key="6">
    <source>
        <dbReference type="ARBA" id="ARBA00023136"/>
    </source>
</evidence>
<keyword evidence="6 7" id="KW-0472">Membrane</keyword>
<evidence type="ECO:0000313" key="9">
    <source>
        <dbReference type="EMBL" id="HCO69757.1"/>
    </source>
</evidence>
<dbReference type="Gene3D" id="1.10.3720.10">
    <property type="entry name" value="MetI-like"/>
    <property type="match status" value="1"/>
</dbReference>
<name>A0A3D3TMB8_9BACT</name>
<organism evidence="9 10">
    <name type="scientific">Mesotoga infera</name>
    <dbReference type="NCBI Taxonomy" id="1236046"/>
    <lineage>
        <taxon>Bacteria</taxon>
        <taxon>Thermotogati</taxon>
        <taxon>Thermotogota</taxon>
        <taxon>Thermotogae</taxon>
        <taxon>Kosmotogales</taxon>
        <taxon>Kosmotogaceae</taxon>
        <taxon>Mesotoga</taxon>
    </lineage>
</organism>
<dbReference type="CDD" id="cd06261">
    <property type="entry name" value="TM_PBP2"/>
    <property type="match status" value="1"/>
</dbReference>
<dbReference type="PANTHER" id="PTHR43744:SF8">
    <property type="entry name" value="SN-GLYCEROL-3-PHOSPHATE TRANSPORT SYSTEM PERMEASE PROTEIN UGPE"/>
    <property type="match status" value="1"/>
</dbReference>
<dbReference type="SUPFAM" id="SSF161098">
    <property type="entry name" value="MetI-like"/>
    <property type="match status" value="1"/>
</dbReference>
<feature type="transmembrane region" description="Helical" evidence="7">
    <location>
        <begin position="221"/>
        <end position="245"/>
    </location>
</feature>
<keyword evidence="2 7" id="KW-0813">Transport</keyword>
<evidence type="ECO:0000256" key="1">
    <source>
        <dbReference type="ARBA" id="ARBA00004651"/>
    </source>
</evidence>
<dbReference type="Pfam" id="PF00528">
    <property type="entry name" value="BPD_transp_1"/>
    <property type="match status" value="1"/>
</dbReference>
<feature type="transmembrane region" description="Helical" evidence="7">
    <location>
        <begin position="89"/>
        <end position="110"/>
    </location>
</feature>
<dbReference type="PROSITE" id="PS50928">
    <property type="entry name" value="ABC_TM1"/>
    <property type="match status" value="1"/>
</dbReference>
<feature type="transmembrane region" description="Helical" evidence="7">
    <location>
        <begin position="53"/>
        <end position="77"/>
    </location>
</feature>
<dbReference type="GO" id="GO:0005886">
    <property type="term" value="C:plasma membrane"/>
    <property type="evidence" value="ECO:0007669"/>
    <property type="project" value="UniProtKB-SubCell"/>
</dbReference>
<feature type="transmembrane region" description="Helical" evidence="7">
    <location>
        <begin position="178"/>
        <end position="201"/>
    </location>
</feature>
<evidence type="ECO:0000256" key="4">
    <source>
        <dbReference type="ARBA" id="ARBA00022692"/>
    </source>
</evidence>
<keyword evidence="4 7" id="KW-0812">Transmembrane</keyword>
<evidence type="ECO:0000256" key="2">
    <source>
        <dbReference type="ARBA" id="ARBA00022448"/>
    </source>
</evidence>
<feature type="transmembrane region" description="Helical" evidence="7">
    <location>
        <begin position="122"/>
        <end position="141"/>
    </location>
</feature>
<keyword evidence="5 7" id="KW-1133">Transmembrane helix</keyword>
<evidence type="ECO:0000256" key="3">
    <source>
        <dbReference type="ARBA" id="ARBA00022475"/>
    </source>
</evidence>
<comment type="subcellular location">
    <subcellularLocation>
        <location evidence="1 7">Cell membrane</location>
        <topology evidence="1 7">Multi-pass membrane protein</topology>
    </subcellularLocation>
</comment>
<sequence>MWLLVIIVVYPIIWIFINSLKSNSELFLNSFGLPSKAMFSNYIDAWNQGLSSYFMNSIIVGAVSIFFTIALGSLCAYGIARFEFKGKNFIFYLILGGLLLSPQASLVPLFRMLDFLKLYNTYWALILTYIAYRLPFAVFLMHSYFLSFPKELEDSARIDGCGTFTTFTRIVLPISRPIVASVAIMTAIFVWNEFIFALVFVEDAKMYTIPVGLANFKDALNTNWTAILAGIIIASIPIIVLYMLLSKSFISGLTEGSVKG</sequence>